<gene>
    <name evidence="2" type="ORF">G7Z17_g10361</name>
</gene>
<evidence type="ECO:0000313" key="2">
    <source>
        <dbReference type="EMBL" id="KAF7543910.1"/>
    </source>
</evidence>
<feature type="compositionally biased region" description="Basic and acidic residues" evidence="1">
    <location>
        <begin position="15"/>
        <end position="26"/>
    </location>
</feature>
<proteinExistence type="predicted"/>
<evidence type="ECO:0000313" key="3">
    <source>
        <dbReference type="Proteomes" id="UP000722485"/>
    </source>
</evidence>
<dbReference type="Proteomes" id="UP000722485">
    <property type="component" value="Unassembled WGS sequence"/>
</dbReference>
<name>A0A9P5H4Z9_9HYPO</name>
<evidence type="ECO:0000256" key="1">
    <source>
        <dbReference type="SAM" id="MobiDB-lite"/>
    </source>
</evidence>
<feature type="region of interest" description="Disordered" evidence="1">
    <location>
        <begin position="1"/>
        <end position="35"/>
    </location>
</feature>
<dbReference type="EMBL" id="JAANBB010000333">
    <property type="protein sequence ID" value="KAF7543910.1"/>
    <property type="molecule type" value="Genomic_DNA"/>
</dbReference>
<comment type="caution">
    <text evidence="2">The sequence shown here is derived from an EMBL/GenBank/DDBJ whole genome shotgun (WGS) entry which is preliminary data.</text>
</comment>
<dbReference type="AlphaFoldDB" id="A0A9P5H4Z9"/>
<keyword evidence="3" id="KW-1185">Reference proteome</keyword>
<sequence length="263" mass="28811">MHASGKVAIPESLETPEKEESRETDPRPTQTRGCGRLGRRSVWDRVVKVVVMYDVVVLLYDSSPASYSPTYPRGRAGCCGWRPAVACGVAQVAWLRWRAVAGILLASSTRRLVPATGIRTGPDQTPPAEPLKDISRIPSTSTLISRFHSTRHEPFPMPAPQSPTLTASWHDPKVAAEYLEDGQPATTGMRLSQHHILYRPKTRANLASPGGEAIIAICKLHLLLTGQPSTNAHTAKESSSLAAYRQESTADDEILFVCSYRKF</sequence>
<protein>
    <submittedName>
        <fullName evidence="2">Uncharacterized protein</fullName>
    </submittedName>
</protein>
<reference evidence="2" key="1">
    <citation type="submission" date="2020-03" db="EMBL/GenBank/DDBJ databases">
        <title>Draft Genome Sequence of Cylindrodendrum hubeiense.</title>
        <authorList>
            <person name="Buettner E."/>
            <person name="Kellner H."/>
        </authorList>
    </citation>
    <scope>NUCLEOTIDE SEQUENCE</scope>
    <source>
        <strain evidence="2">IHI 201604</strain>
    </source>
</reference>
<organism evidence="2 3">
    <name type="scientific">Cylindrodendrum hubeiense</name>
    <dbReference type="NCBI Taxonomy" id="595255"/>
    <lineage>
        <taxon>Eukaryota</taxon>
        <taxon>Fungi</taxon>
        <taxon>Dikarya</taxon>
        <taxon>Ascomycota</taxon>
        <taxon>Pezizomycotina</taxon>
        <taxon>Sordariomycetes</taxon>
        <taxon>Hypocreomycetidae</taxon>
        <taxon>Hypocreales</taxon>
        <taxon>Nectriaceae</taxon>
        <taxon>Cylindrodendrum</taxon>
    </lineage>
</organism>
<accession>A0A9P5H4Z9</accession>